<keyword evidence="2" id="KW-1185">Reference proteome</keyword>
<reference evidence="1" key="1">
    <citation type="submission" date="2021-02" db="EMBL/GenBank/DDBJ databases">
        <authorList>
            <consortium name="DOE Joint Genome Institute"/>
            <person name="Ahrendt S."/>
            <person name="Looney B.P."/>
            <person name="Miyauchi S."/>
            <person name="Morin E."/>
            <person name="Drula E."/>
            <person name="Courty P.E."/>
            <person name="Chicoki N."/>
            <person name="Fauchery L."/>
            <person name="Kohler A."/>
            <person name="Kuo A."/>
            <person name="Labutti K."/>
            <person name="Pangilinan J."/>
            <person name="Lipzen A."/>
            <person name="Riley R."/>
            <person name="Andreopoulos W."/>
            <person name="He G."/>
            <person name="Johnson J."/>
            <person name="Barry K.W."/>
            <person name="Grigoriev I.V."/>
            <person name="Nagy L."/>
            <person name="Hibbett D."/>
            <person name="Henrissat B."/>
            <person name="Matheny P.B."/>
            <person name="Labbe J."/>
            <person name="Martin F."/>
        </authorList>
    </citation>
    <scope>NUCLEOTIDE SEQUENCE</scope>
    <source>
        <strain evidence="1">FP105234-sp</strain>
    </source>
</reference>
<dbReference type="Proteomes" id="UP000814033">
    <property type="component" value="Unassembled WGS sequence"/>
</dbReference>
<comment type="caution">
    <text evidence="1">The sequence shown here is derived from an EMBL/GenBank/DDBJ whole genome shotgun (WGS) entry which is preliminary data.</text>
</comment>
<proteinExistence type="predicted"/>
<gene>
    <name evidence="1" type="ORF">FA95DRAFT_1500312</name>
</gene>
<accession>A0ACB8RE07</accession>
<organism evidence="1 2">
    <name type="scientific">Auriscalpium vulgare</name>
    <dbReference type="NCBI Taxonomy" id="40419"/>
    <lineage>
        <taxon>Eukaryota</taxon>
        <taxon>Fungi</taxon>
        <taxon>Dikarya</taxon>
        <taxon>Basidiomycota</taxon>
        <taxon>Agaricomycotina</taxon>
        <taxon>Agaricomycetes</taxon>
        <taxon>Russulales</taxon>
        <taxon>Auriscalpiaceae</taxon>
        <taxon>Auriscalpium</taxon>
    </lineage>
</organism>
<name>A0ACB8RE07_9AGAM</name>
<dbReference type="EMBL" id="MU276076">
    <property type="protein sequence ID" value="KAI0042245.1"/>
    <property type="molecule type" value="Genomic_DNA"/>
</dbReference>
<evidence type="ECO:0000313" key="2">
    <source>
        <dbReference type="Proteomes" id="UP000814033"/>
    </source>
</evidence>
<sequence>PLFLLGCLCTLASGVLRLECYRALGPLFTFEITLRADHKLVTRGPYAYVRHPSYAGVVLGVVGTLLLHFGPGSWFRAVGLLGTSAGWWFAALWTAMETYVLTSILARAPTEDAMLREQFKEEWDTWAARVPYRVFPGIY</sequence>
<reference evidence="1" key="2">
    <citation type="journal article" date="2022" name="New Phytol.">
        <title>Evolutionary transition to the ectomycorrhizal habit in the genomes of a hyperdiverse lineage of mushroom-forming fungi.</title>
        <authorList>
            <person name="Looney B."/>
            <person name="Miyauchi S."/>
            <person name="Morin E."/>
            <person name="Drula E."/>
            <person name="Courty P.E."/>
            <person name="Kohler A."/>
            <person name="Kuo A."/>
            <person name="LaButti K."/>
            <person name="Pangilinan J."/>
            <person name="Lipzen A."/>
            <person name="Riley R."/>
            <person name="Andreopoulos W."/>
            <person name="He G."/>
            <person name="Johnson J."/>
            <person name="Nolan M."/>
            <person name="Tritt A."/>
            <person name="Barry K.W."/>
            <person name="Grigoriev I.V."/>
            <person name="Nagy L.G."/>
            <person name="Hibbett D."/>
            <person name="Henrissat B."/>
            <person name="Matheny P.B."/>
            <person name="Labbe J."/>
            <person name="Martin F.M."/>
        </authorList>
    </citation>
    <scope>NUCLEOTIDE SEQUENCE</scope>
    <source>
        <strain evidence="1">FP105234-sp</strain>
    </source>
</reference>
<evidence type="ECO:0000313" key="1">
    <source>
        <dbReference type="EMBL" id="KAI0042245.1"/>
    </source>
</evidence>
<feature type="non-terminal residue" evidence="1">
    <location>
        <position position="1"/>
    </location>
</feature>
<protein>
    <submittedName>
        <fullName evidence="1">ICMT-domain-containing protein</fullName>
    </submittedName>
</protein>